<organism evidence="5 6">
    <name type="scientific">Williamsia limnetica</name>
    <dbReference type="NCBI Taxonomy" id="882452"/>
    <lineage>
        <taxon>Bacteria</taxon>
        <taxon>Bacillati</taxon>
        <taxon>Actinomycetota</taxon>
        <taxon>Actinomycetes</taxon>
        <taxon>Mycobacteriales</taxon>
        <taxon>Nocardiaceae</taxon>
        <taxon>Williamsia</taxon>
    </lineage>
</organism>
<sequence length="514" mass="54282">MLDRIRDRAVSDPTGVALIDDNSSLTWTEVADALDALGEHFIALAPDSDERVAVIGENTVETLLAHAAAIGRGVGTVAVSRQLKPAEMADQLLDSGAVAVVTGPLGLASSVAAAQKTVLRAVVVHNTEAGDGTVPWRDVVTPVEAAASAAPTERPARPPLVYTSGTTGRARGTQVRWLPAPVDTAQEYADAVAARSGYPAGVHLVVGPLQHNGPLTAIRHLLSGRPVVVMGRFDAERALSLIETHRVTSTLMVPTHFQRLLALPEATRAKYDVSSLEWVAHTGSACPADVKRAMIDWFGPILVESYGGSEIGSVCRIDSVEWLAHPRSVGRATPPFEAVVVGSDGTELGRGEVGVLGFRTPPERSVVYHADPEKTAAAYILPGVATLGDVGYVDEDGYVFITDRVADMVVSGGVNLYPAESERVLLTHPAVAEVAVIGVPDDDLGESLLALVVPEPGVTLDIGELKAFAKDSMASYKCPKKYVVVDELARNVMGKLDKKALRAPYWSTDRTIAG</sequence>
<dbReference type="GO" id="GO:0006631">
    <property type="term" value="P:fatty acid metabolic process"/>
    <property type="evidence" value="ECO:0007669"/>
    <property type="project" value="TreeGrafter"/>
</dbReference>
<dbReference type="InterPro" id="IPR000873">
    <property type="entry name" value="AMP-dep_synth/lig_dom"/>
</dbReference>
<dbReference type="GO" id="GO:0031956">
    <property type="term" value="F:medium-chain fatty acid-CoA ligase activity"/>
    <property type="evidence" value="ECO:0007669"/>
    <property type="project" value="TreeGrafter"/>
</dbReference>
<dbReference type="RefSeq" id="WP_110472340.1">
    <property type="nucleotide sequence ID" value="NZ_QJSP01000020.1"/>
</dbReference>
<gene>
    <name evidence="5" type="ORF">DFR67_120106</name>
</gene>
<feature type="domain" description="AMP-dependent synthetase/ligase" evidence="3">
    <location>
        <begin position="7"/>
        <end position="361"/>
    </location>
</feature>
<reference evidence="5 6" key="1">
    <citation type="submission" date="2018-06" db="EMBL/GenBank/DDBJ databases">
        <title>Genomic Encyclopedia of Type Strains, Phase IV (KMG-IV): sequencing the most valuable type-strain genomes for metagenomic binning, comparative biology and taxonomic classification.</title>
        <authorList>
            <person name="Goeker M."/>
        </authorList>
    </citation>
    <scope>NUCLEOTIDE SEQUENCE [LARGE SCALE GENOMIC DNA]</scope>
    <source>
        <strain evidence="5 6">DSM 45521</strain>
    </source>
</reference>
<evidence type="ECO:0000259" key="3">
    <source>
        <dbReference type="Pfam" id="PF00501"/>
    </source>
</evidence>
<dbReference type="PANTHER" id="PTHR43201">
    <property type="entry name" value="ACYL-COA SYNTHETASE"/>
    <property type="match status" value="1"/>
</dbReference>
<keyword evidence="6" id="KW-1185">Reference proteome</keyword>
<dbReference type="SUPFAM" id="SSF56801">
    <property type="entry name" value="Acetyl-CoA synthetase-like"/>
    <property type="match status" value="1"/>
</dbReference>
<name>A0A318RAU7_WILLI</name>
<proteinExistence type="inferred from homology"/>
<dbReference type="Gene3D" id="3.30.300.30">
    <property type="match status" value="1"/>
</dbReference>
<evidence type="ECO:0000259" key="4">
    <source>
        <dbReference type="Pfam" id="PF13193"/>
    </source>
</evidence>
<dbReference type="PANTHER" id="PTHR43201:SF5">
    <property type="entry name" value="MEDIUM-CHAIN ACYL-COA LIGASE ACSF2, MITOCHONDRIAL"/>
    <property type="match status" value="1"/>
</dbReference>
<dbReference type="InterPro" id="IPR020845">
    <property type="entry name" value="AMP-binding_CS"/>
</dbReference>
<feature type="domain" description="AMP-binding enzyme C-terminal" evidence="4">
    <location>
        <begin position="421"/>
        <end position="495"/>
    </location>
</feature>
<dbReference type="Proteomes" id="UP000247591">
    <property type="component" value="Unassembled WGS sequence"/>
</dbReference>
<dbReference type="Pfam" id="PF00501">
    <property type="entry name" value="AMP-binding"/>
    <property type="match status" value="1"/>
</dbReference>
<dbReference type="Pfam" id="PF13193">
    <property type="entry name" value="AMP-binding_C"/>
    <property type="match status" value="1"/>
</dbReference>
<protein>
    <submittedName>
        <fullName evidence="5">Acyl-CoA synthetase (AMP-forming)/AMP-acid ligase II</fullName>
    </submittedName>
</protein>
<comment type="similarity">
    <text evidence="1">Belongs to the ATP-dependent AMP-binding enzyme family.</text>
</comment>
<dbReference type="InterPro" id="IPR025110">
    <property type="entry name" value="AMP-bd_C"/>
</dbReference>
<dbReference type="AlphaFoldDB" id="A0A318RAU7"/>
<keyword evidence="2 5" id="KW-0436">Ligase</keyword>
<dbReference type="Gene3D" id="3.40.50.12780">
    <property type="entry name" value="N-terminal domain of ligase-like"/>
    <property type="match status" value="1"/>
</dbReference>
<evidence type="ECO:0000256" key="2">
    <source>
        <dbReference type="ARBA" id="ARBA00022598"/>
    </source>
</evidence>
<dbReference type="InterPro" id="IPR045851">
    <property type="entry name" value="AMP-bd_C_sf"/>
</dbReference>
<accession>A0A318RAU7</accession>
<dbReference type="OrthoDB" id="9803968at2"/>
<dbReference type="PROSITE" id="PS00455">
    <property type="entry name" value="AMP_BINDING"/>
    <property type="match status" value="1"/>
</dbReference>
<comment type="caution">
    <text evidence="5">The sequence shown here is derived from an EMBL/GenBank/DDBJ whole genome shotgun (WGS) entry which is preliminary data.</text>
</comment>
<evidence type="ECO:0000256" key="1">
    <source>
        <dbReference type="ARBA" id="ARBA00006432"/>
    </source>
</evidence>
<dbReference type="EMBL" id="QJSP01000020">
    <property type="protein sequence ID" value="PYE12827.1"/>
    <property type="molecule type" value="Genomic_DNA"/>
</dbReference>
<dbReference type="InterPro" id="IPR042099">
    <property type="entry name" value="ANL_N_sf"/>
</dbReference>
<evidence type="ECO:0000313" key="5">
    <source>
        <dbReference type="EMBL" id="PYE12827.1"/>
    </source>
</evidence>
<evidence type="ECO:0000313" key="6">
    <source>
        <dbReference type="Proteomes" id="UP000247591"/>
    </source>
</evidence>